<dbReference type="CDD" id="cd00093">
    <property type="entry name" value="HTH_XRE"/>
    <property type="match status" value="1"/>
</dbReference>
<proteinExistence type="predicted"/>
<dbReference type="PANTHER" id="PTHR46797:SF2">
    <property type="entry name" value="TRANSCRIPTIONAL REGULATOR"/>
    <property type="match status" value="1"/>
</dbReference>
<organism evidence="3 4">
    <name type="scientific">Candidatus Falkowbacteria bacterium RIFCSPLOWO2_02_FULL_45_15</name>
    <dbReference type="NCBI Taxonomy" id="1797988"/>
    <lineage>
        <taxon>Bacteria</taxon>
        <taxon>Candidatus Falkowiibacteriota</taxon>
    </lineage>
</organism>
<sequence length="102" mass="11831">MNKKNIKKIANSFKSDLQKDLRRPQFKKFFYGELLKLQIAEEIVKLRQKRGLTQAGLAKRIKTTQAVVSRIETAQVYPSTDILQRICDKLEVGAKFEFCNVK</sequence>
<name>A0A1F5RXB5_9BACT</name>
<dbReference type="Gene3D" id="1.25.40.10">
    <property type="entry name" value="Tetratricopeptide repeat domain"/>
    <property type="match status" value="1"/>
</dbReference>
<dbReference type="GO" id="GO:0003700">
    <property type="term" value="F:DNA-binding transcription factor activity"/>
    <property type="evidence" value="ECO:0007669"/>
    <property type="project" value="TreeGrafter"/>
</dbReference>
<reference evidence="3 4" key="1">
    <citation type="journal article" date="2016" name="Nat. Commun.">
        <title>Thousands of microbial genomes shed light on interconnected biogeochemical processes in an aquifer system.</title>
        <authorList>
            <person name="Anantharaman K."/>
            <person name="Brown C.T."/>
            <person name="Hug L.A."/>
            <person name="Sharon I."/>
            <person name="Castelle C.J."/>
            <person name="Probst A.J."/>
            <person name="Thomas B.C."/>
            <person name="Singh A."/>
            <person name="Wilkins M.J."/>
            <person name="Karaoz U."/>
            <person name="Brodie E.L."/>
            <person name="Williams K.H."/>
            <person name="Hubbard S.S."/>
            <person name="Banfield J.F."/>
        </authorList>
    </citation>
    <scope>NUCLEOTIDE SEQUENCE [LARGE SCALE GENOMIC DNA]</scope>
</reference>
<dbReference type="STRING" id="1797988.A3I35_01655"/>
<accession>A0A1F5RXB5</accession>
<dbReference type="InterPro" id="IPR011990">
    <property type="entry name" value="TPR-like_helical_dom_sf"/>
</dbReference>
<dbReference type="AlphaFoldDB" id="A0A1F5RXB5"/>
<dbReference type="InterPro" id="IPR050807">
    <property type="entry name" value="TransReg_Diox_bact_type"/>
</dbReference>
<comment type="caution">
    <text evidence="3">The sequence shown here is derived from an EMBL/GenBank/DDBJ whole genome shotgun (WGS) entry which is preliminary data.</text>
</comment>
<dbReference type="SMART" id="SM00530">
    <property type="entry name" value="HTH_XRE"/>
    <property type="match status" value="1"/>
</dbReference>
<evidence type="ECO:0000313" key="3">
    <source>
        <dbReference type="EMBL" id="OGF18962.1"/>
    </source>
</evidence>
<feature type="domain" description="HTH cro/C1-type" evidence="2">
    <location>
        <begin position="43"/>
        <end position="96"/>
    </location>
</feature>
<dbReference type="SUPFAM" id="SSF47413">
    <property type="entry name" value="lambda repressor-like DNA-binding domains"/>
    <property type="match status" value="1"/>
</dbReference>
<gene>
    <name evidence="3" type="ORF">A3I35_01655</name>
</gene>
<evidence type="ECO:0000256" key="1">
    <source>
        <dbReference type="ARBA" id="ARBA00023125"/>
    </source>
</evidence>
<dbReference type="GO" id="GO:0003677">
    <property type="term" value="F:DNA binding"/>
    <property type="evidence" value="ECO:0007669"/>
    <property type="project" value="UniProtKB-KW"/>
</dbReference>
<evidence type="ECO:0000259" key="2">
    <source>
        <dbReference type="PROSITE" id="PS50943"/>
    </source>
</evidence>
<dbReference type="EMBL" id="MFFV01000041">
    <property type="protein sequence ID" value="OGF18962.1"/>
    <property type="molecule type" value="Genomic_DNA"/>
</dbReference>
<dbReference type="PANTHER" id="PTHR46797">
    <property type="entry name" value="HTH-TYPE TRANSCRIPTIONAL REGULATOR"/>
    <property type="match status" value="1"/>
</dbReference>
<dbReference type="Pfam" id="PF01381">
    <property type="entry name" value="HTH_3"/>
    <property type="match status" value="1"/>
</dbReference>
<dbReference type="InterPro" id="IPR001387">
    <property type="entry name" value="Cro/C1-type_HTH"/>
</dbReference>
<dbReference type="Proteomes" id="UP000177878">
    <property type="component" value="Unassembled WGS sequence"/>
</dbReference>
<dbReference type="GO" id="GO:0005829">
    <property type="term" value="C:cytosol"/>
    <property type="evidence" value="ECO:0007669"/>
    <property type="project" value="TreeGrafter"/>
</dbReference>
<dbReference type="PROSITE" id="PS50943">
    <property type="entry name" value="HTH_CROC1"/>
    <property type="match status" value="1"/>
</dbReference>
<evidence type="ECO:0000313" key="4">
    <source>
        <dbReference type="Proteomes" id="UP000177878"/>
    </source>
</evidence>
<keyword evidence="1" id="KW-0238">DNA-binding</keyword>
<dbReference type="InterPro" id="IPR010982">
    <property type="entry name" value="Lambda_DNA-bd_dom_sf"/>
</dbReference>
<protein>
    <recommendedName>
        <fullName evidence="2">HTH cro/C1-type domain-containing protein</fullName>
    </recommendedName>
</protein>